<evidence type="ECO:0000256" key="1">
    <source>
        <dbReference type="ARBA" id="ARBA00005417"/>
    </source>
</evidence>
<evidence type="ECO:0000256" key="2">
    <source>
        <dbReference type="ARBA" id="ARBA00022448"/>
    </source>
</evidence>
<dbReference type="PANTHER" id="PTHR42734:SF6">
    <property type="entry name" value="MOLYBDATE IMPORT ATP-BINDING PROTEIN MOLC"/>
    <property type="match status" value="1"/>
</dbReference>
<dbReference type="InterPro" id="IPR003439">
    <property type="entry name" value="ABC_transporter-like_ATP-bd"/>
</dbReference>
<evidence type="ECO:0000313" key="6">
    <source>
        <dbReference type="EMBL" id="KGF98498.1"/>
    </source>
</evidence>
<dbReference type="EMBL" id="JNAM01000005">
    <property type="protein sequence ID" value="KGF98498.1"/>
    <property type="molecule type" value="Genomic_DNA"/>
</dbReference>
<dbReference type="GO" id="GO:0016887">
    <property type="term" value="F:ATP hydrolysis activity"/>
    <property type="evidence" value="ECO:0007669"/>
    <property type="project" value="InterPro"/>
</dbReference>
<proteinExistence type="inferred from homology"/>
<evidence type="ECO:0000256" key="4">
    <source>
        <dbReference type="ARBA" id="ARBA00022840"/>
    </source>
</evidence>
<comment type="caution">
    <text evidence="6">The sequence shown here is derived from an EMBL/GenBank/DDBJ whole genome shotgun (WGS) entry which is preliminary data.</text>
</comment>
<evidence type="ECO:0000313" key="7">
    <source>
        <dbReference type="Proteomes" id="UP000030445"/>
    </source>
</evidence>
<organism evidence="6 7">
    <name type="scientific">Prochlorococcus marinus str. MIT 9302</name>
    <dbReference type="NCBI Taxonomy" id="74545"/>
    <lineage>
        <taxon>Bacteria</taxon>
        <taxon>Bacillati</taxon>
        <taxon>Cyanobacteriota</taxon>
        <taxon>Cyanophyceae</taxon>
        <taxon>Synechococcales</taxon>
        <taxon>Prochlorococcaceae</taxon>
        <taxon>Prochlorococcus</taxon>
    </lineage>
</organism>
<accession>A0A0A2ADK4</accession>
<dbReference type="OrthoDB" id="9789994at2"/>
<dbReference type="Proteomes" id="UP000030445">
    <property type="component" value="Unassembled WGS sequence"/>
</dbReference>
<dbReference type="RefSeq" id="WP_032526093.1">
    <property type="nucleotide sequence ID" value="NZ_CP138951.1"/>
</dbReference>
<gene>
    <name evidence="6" type="ORF">EU96_0461</name>
</gene>
<dbReference type="SUPFAM" id="SSF52540">
    <property type="entry name" value="P-loop containing nucleoside triphosphate hydrolases"/>
    <property type="match status" value="1"/>
</dbReference>
<dbReference type="STRING" id="74545.EU96_0461"/>
<keyword evidence="2" id="KW-0813">Transport</keyword>
<evidence type="ECO:0000259" key="5">
    <source>
        <dbReference type="PROSITE" id="PS50893"/>
    </source>
</evidence>
<protein>
    <submittedName>
        <fullName evidence="6">ATPase</fullName>
    </submittedName>
</protein>
<comment type="similarity">
    <text evidence="1">Belongs to the ABC transporter superfamily.</text>
</comment>
<dbReference type="SMART" id="SM00382">
    <property type="entry name" value="AAA"/>
    <property type="match status" value="1"/>
</dbReference>
<sequence length="263" mass="30306">MVNKFWFEAKNINCFKGGFRVIKDLNLKIAYSENVILIGPNGSGKSSLIELINRNIYPVITNDSKLKIFDKELINLWELRKRISTVNSDIKNRINPNLNVFDLILSGLYGRYCYIPNKSESDLYKVENIMKTMNVSNLSKKKFFYLSDGEKQISLIARALIKKPDILILDEPIANLDYKSKFFVIDKINELSKLNTKILCVTHNISMITSIYDRVIMIKSGEIMADGYQNKVINSENLNKLYGIDVEVIKNDGFWNINKLSKE</sequence>
<dbReference type="InterPro" id="IPR050153">
    <property type="entry name" value="Metal_Ion_Import_ABC"/>
</dbReference>
<dbReference type="PANTHER" id="PTHR42734">
    <property type="entry name" value="METAL TRANSPORT SYSTEM ATP-BINDING PROTEIN TM_0124-RELATED"/>
    <property type="match status" value="1"/>
</dbReference>
<name>A0A0A2ADK4_PROMR</name>
<keyword evidence="3" id="KW-0547">Nucleotide-binding</keyword>
<evidence type="ECO:0000256" key="3">
    <source>
        <dbReference type="ARBA" id="ARBA00022741"/>
    </source>
</evidence>
<dbReference type="eggNOG" id="COG1119">
    <property type="taxonomic scope" value="Bacteria"/>
</dbReference>
<feature type="domain" description="ABC transporter" evidence="5">
    <location>
        <begin position="7"/>
        <end position="245"/>
    </location>
</feature>
<dbReference type="PROSITE" id="PS50893">
    <property type="entry name" value="ABC_TRANSPORTER_2"/>
    <property type="match status" value="1"/>
</dbReference>
<dbReference type="InterPro" id="IPR003593">
    <property type="entry name" value="AAA+_ATPase"/>
</dbReference>
<dbReference type="InterPro" id="IPR027417">
    <property type="entry name" value="P-loop_NTPase"/>
</dbReference>
<dbReference type="AlphaFoldDB" id="A0A0A2ADK4"/>
<keyword evidence="4" id="KW-0067">ATP-binding</keyword>
<reference evidence="7" key="1">
    <citation type="journal article" date="2014" name="Sci. Data">
        <title>Genomes of diverse isolates of the marine cyanobacterium Prochlorococcus.</title>
        <authorList>
            <person name="Biller S."/>
            <person name="Berube P."/>
            <person name="Thompson J."/>
            <person name="Kelly L."/>
            <person name="Roggensack S."/>
            <person name="Awad L."/>
            <person name="Roache-Johnson K."/>
            <person name="Ding H."/>
            <person name="Giovannoni S.J."/>
            <person name="Moore L.R."/>
            <person name="Chisholm S.W."/>
        </authorList>
    </citation>
    <scope>NUCLEOTIDE SEQUENCE [LARGE SCALE GENOMIC DNA]</scope>
    <source>
        <strain evidence="7">MIT 9302</strain>
    </source>
</reference>
<dbReference type="GO" id="GO:0005524">
    <property type="term" value="F:ATP binding"/>
    <property type="evidence" value="ECO:0007669"/>
    <property type="project" value="UniProtKB-KW"/>
</dbReference>
<dbReference type="Pfam" id="PF00005">
    <property type="entry name" value="ABC_tran"/>
    <property type="match status" value="1"/>
</dbReference>
<dbReference type="Gene3D" id="3.40.50.300">
    <property type="entry name" value="P-loop containing nucleotide triphosphate hydrolases"/>
    <property type="match status" value="1"/>
</dbReference>